<dbReference type="InterPro" id="IPR003497">
    <property type="entry name" value="BRO_N_domain"/>
</dbReference>
<dbReference type="SMART" id="SM01040">
    <property type="entry name" value="Bro-N"/>
    <property type="match status" value="1"/>
</dbReference>
<protein>
    <recommendedName>
        <fullName evidence="1">Bro-N domain-containing protein</fullName>
    </recommendedName>
</protein>
<dbReference type="InParanoid" id="G4Q2G9"/>
<gene>
    <name evidence="2" type="ordered locus">Acin_1403</name>
</gene>
<organism evidence="2 3">
    <name type="scientific">Acidaminococcus intestini (strain RyC-MR95)</name>
    <dbReference type="NCBI Taxonomy" id="568816"/>
    <lineage>
        <taxon>Bacteria</taxon>
        <taxon>Bacillati</taxon>
        <taxon>Bacillota</taxon>
        <taxon>Negativicutes</taxon>
        <taxon>Acidaminococcales</taxon>
        <taxon>Acidaminococcaceae</taxon>
        <taxon>Acidaminococcus</taxon>
    </lineage>
</organism>
<accession>G4Q2G9</accession>
<dbReference type="eggNOG" id="COG3617">
    <property type="taxonomic scope" value="Bacteria"/>
</dbReference>
<evidence type="ECO:0000313" key="3">
    <source>
        <dbReference type="Proteomes" id="UP000007093"/>
    </source>
</evidence>
<dbReference type="PROSITE" id="PS51750">
    <property type="entry name" value="BRO_N"/>
    <property type="match status" value="1"/>
</dbReference>
<evidence type="ECO:0000259" key="1">
    <source>
        <dbReference type="PROSITE" id="PS51750"/>
    </source>
</evidence>
<feature type="domain" description="Bro-N" evidence="1">
    <location>
        <begin position="12"/>
        <end position="115"/>
    </location>
</feature>
<name>G4Q2G9_ACIIR</name>
<proteinExistence type="predicted"/>
<dbReference type="InterPro" id="IPR005039">
    <property type="entry name" value="Ant_C"/>
</dbReference>
<dbReference type="GO" id="GO:0003677">
    <property type="term" value="F:DNA binding"/>
    <property type="evidence" value="ECO:0007669"/>
    <property type="project" value="InterPro"/>
</dbReference>
<dbReference type="Pfam" id="PF02498">
    <property type="entry name" value="Bro-N"/>
    <property type="match status" value="1"/>
</dbReference>
<keyword evidence="3" id="KW-1185">Reference proteome</keyword>
<dbReference type="HOGENOM" id="CLU_046670_0_0_9"/>
<sequence length="266" mass="30534">MGNDRKERRDEMNEVLSISNIRGYSEKKTGIAYLNAEDVARGFGFTREKNGVEYVMWDRVNRYLAEFGFSTQVRKNDFLPENMVYRLGFKANNEVAQRFQAVLADEVIPAIRKHGAYMTEDTLEKALTSPDFLIQLATQLKEEKEKRLAAEKQIEMDRPKTIFADAVSASHTSILVGEMAKILRGNGVEIGQKRFFDWLRENGYLIRRKGTDYNMPTQRAMELGLFEIKEGSYVNGSGVNIITKTPKITGKGQQYFVNKFLTDTRR</sequence>
<dbReference type="eggNOG" id="COG3645">
    <property type="taxonomic scope" value="Bacteria"/>
</dbReference>
<dbReference type="Proteomes" id="UP000007093">
    <property type="component" value="Chromosome"/>
</dbReference>
<dbReference type="EMBL" id="CP003058">
    <property type="protein sequence ID" value="AEQ22625.1"/>
    <property type="molecule type" value="Genomic_DNA"/>
</dbReference>
<dbReference type="AlphaFoldDB" id="G4Q2G9"/>
<dbReference type="KEGG" id="ain:Acin_1403"/>
<reference evidence="2 3" key="1">
    <citation type="journal article" date="2011" name="J. Bacteriol.">
        <title>Complete genome sequence of Acidaminococcus intestini RYC-MR95, a Gram-negative bacterium from the phylum Firmicutes.</title>
        <authorList>
            <person name="D'Auria G."/>
            <person name="Galan J.C."/>
            <person name="Rodriguez-Alcayna M."/>
            <person name="Moya A."/>
            <person name="Baquero F."/>
            <person name="Latorre A."/>
        </authorList>
    </citation>
    <scope>NUCLEOTIDE SEQUENCE [LARGE SCALE GENOMIC DNA]</scope>
    <source>
        <strain evidence="2 3">RyC-MR95</strain>
    </source>
</reference>
<dbReference type="PATRIC" id="fig|568816.4.peg.1359"/>
<dbReference type="STRING" id="568816.Acin_1403"/>
<dbReference type="Pfam" id="PF03374">
    <property type="entry name" value="ANT"/>
    <property type="match status" value="1"/>
</dbReference>
<evidence type="ECO:0000313" key="2">
    <source>
        <dbReference type="EMBL" id="AEQ22625.1"/>
    </source>
</evidence>